<comment type="pathway">
    <text evidence="1 9">Amino-acid biosynthesis; L-arginine biosynthesis; N(2)-acetyl-L-ornithine from L-glutamate: step 2/4.</text>
</comment>
<dbReference type="Proteomes" id="UP000276417">
    <property type="component" value="Chromosome 1"/>
</dbReference>
<accession>A0A3G8YK67</accession>
<keyword evidence="4 9" id="KW-0808">Transferase</keyword>
<dbReference type="CDD" id="cd04238">
    <property type="entry name" value="AAK_NAGK-like"/>
    <property type="match status" value="1"/>
</dbReference>
<dbReference type="PIRSF" id="PIRSF000728">
    <property type="entry name" value="NAGK"/>
    <property type="match status" value="1"/>
</dbReference>
<dbReference type="GO" id="GO:0005737">
    <property type="term" value="C:cytoplasm"/>
    <property type="evidence" value="ECO:0007669"/>
    <property type="project" value="UniProtKB-SubCell"/>
</dbReference>
<organism evidence="11 12">
    <name type="scientific">Deinococcus psychrotolerans</name>
    <dbReference type="NCBI Taxonomy" id="2489213"/>
    <lineage>
        <taxon>Bacteria</taxon>
        <taxon>Thermotogati</taxon>
        <taxon>Deinococcota</taxon>
        <taxon>Deinococci</taxon>
        <taxon>Deinococcales</taxon>
        <taxon>Deinococcaceae</taxon>
        <taxon>Deinococcus</taxon>
    </lineage>
</organism>
<name>A0A3G8YK67_9DEIO</name>
<dbReference type="InterPro" id="IPR037528">
    <property type="entry name" value="ArgB"/>
</dbReference>
<evidence type="ECO:0000313" key="12">
    <source>
        <dbReference type="Proteomes" id="UP000276417"/>
    </source>
</evidence>
<dbReference type="GO" id="GO:0042450">
    <property type="term" value="P:L-arginine biosynthetic process via ornithine"/>
    <property type="evidence" value="ECO:0007669"/>
    <property type="project" value="UniProtKB-UniRule"/>
</dbReference>
<evidence type="ECO:0000259" key="10">
    <source>
        <dbReference type="Pfam" id="PF00696"/>
    </source>
</evidence>
<evidence type="ECO:0000256" key="6">
    <source>
        <dbReference type="ARBA" id="ARBA00022777"/>
    </source>
</evidence>
<feature type="binding site" evidence="9">
    <location>
        <position position="60"/>
    </location>
    <ligand>
        <name>substrate</name>
    </ligand>
</feature>
<evidence type="ECO:0000256" key="3">
    <source>
        <dbReference type="ARBA" id="ARBA00022605"/>
    </source>
</evidence>
<dbReference type="UniPathway" id="UPA00068">
    <property type="reaction ID" value="UER00107"/>
</dbReference>
<evidence type="ECO:0000256" key="2">
    <source>
        <dbReference type="ARBA" id="ARBA00022571"/>
    </source>
</evidence>
<dbReference type="EC" id="2.7.2.8" evidence="9"/>
<keyword evidence="7 9" id="KW-0067">ATP-binding</keyword>
<keyword evidence="9" id="KW-0963">Cytoplasm</keyword>
<dbReference type="OrthoDB" id="9803155at2"/>
<feature type="domain" description="Aspartate/glutamate/uridylate kinase" evidence="10">
    <location>
        <begin position="2"/>
        <end position="227"/>
    </location>
</feature>
<dbReference type="GO" id="GO:0003991">
    <property type="term" value="F:acetylglutamate kinase activity"/>
    <property type="evidence" value="ECO:0007669"/>
    <property type="project" value="UniProtKB-UniRule"/>
</dbReference>
<dbReference type="HAMAP" id="MF_00082">
    <property type="entry name" value="ArgB"/>
    <property type="match status" value="1"/>
</dbReference>
<dbReference type="Pfam" id="PF00696">
    <property type="entry name" value="AA_kinase"/>
    <property type="match status" value="1"/>
</dbReference>
<dbReference type="InterPro" id="IPR004662">
    <property type="entry name" value="AcgluKinase_fam"/>
</dbReference>
<keyword evidence="3 9" id="KW-0028">Amino-acid biosynthesis</keyword>
<dbReference type="RefSeq" id="WP_124870455.1">
    <property type="nucleotide sequence ID" value="NZ_CP034183.1"/>
</dbReference>
<gene>
    <name evidence="9 11" type="primary">argB</name>
    <name evidence="11" type="ORF">EHF33_09325</name>
</gene>
<dbReference type="NCBIfam" id="TIGR00761">
    <property type="entry name" value="argB"/>
    <property type="match status" value="1"/>
</dbReference>
<feature type="binding site" evidence="9">
    <location>
        <begin position="38"/>
        <end position="39"/>
    </location>
    <ligand>
        <name>substrate</name>
    </ligand>
</feature>
<reference evidence="11 12" key="1">
    <citation type="submission" date="2018-11" db="EMBL/GenBank/DDBJ databases">
        <title>Deinococcus shelandsis sp. nov., isolated from South Shetland Islands soil of Antarctica.</title>
        <authorList>
            <person name="Tian J."/>
        </authorList>
    </citation>
    <scope>NUCLEOTIDE SEQUENCE [LARGE SCALE GENOMIC DNA]</scope>
    <source>
        <strain evidence="11 12">S14-83T</strain>
    </source>
</reference>
<dbReference type="Gene3D" id="3.40.1160.10">
    <property type="entry name" value="Acetylglutamate kinase-like"/>
    <property type="match status" value="1"/>
</dbReference>
<comment type="similarity">
    <text evidence="9">Belongs to the acetylglutamate kinase family. ArgB subfamily.</text>
</comment>
<dbReference type="KEGG" id="dph:EHF33_09325"/>
<keyword evidence="12" id="KW-1185">Reference proteome</keyword>
<dbReference type="PANTHER" id="PTHR23342">
    <property type="entry name" value="N-ACETYLGLUTAMATE SYNTHASE"/>
    <property type="match status" value="1"/>
</dbReference>
<keyword evidence="6 9" id="KW-0418">Kinase</keyword>
<comment type="function">
    <text evidence="9">Catalyzes the ATP-dependent phosphorylation of N-acetyl-L-glutamate.</text>
</comment>
<evidence type="ECO:0000256" key="7">
    <source>
        <dbReference type="ARBA" id="ARBA00022840"/>
    </source>
</evidence>
<keyword evidence="5 9" id="KW-0547">Nucleotide-binding</keyword>
<comment type="subcellular location">
    <subcellularLocation>
        <location evidence="9">Cytoplasm</location>
    </subcellularLocation>
</comment>
<evidence type="ECO:0000256" key="5">
    <source>
        <dbReference type="ARBA" id="ARBA00022741"/>
    </source>
</evidence>
<evidence type="ECO:0000256" key="8">
    <source>
        <dbReference type="ARBA" id="ARBA00048141"/>
    </source>
</evidence>
<keyword evidence="2 9" id="KW-0055">Arginine biosynthesis</keyword>
<evidence type="ECO:0000256" key="4">
    <source>
        <dbReference type="ARBA" id="ARBA00022679"/>
    </source>
</evidence>
<proteinExistence type="inferred from homology"/>
<dbReference type="SUPFAM" id="SSF53633">
    <property type="entry name" value="Carbamate kinase-like"/>
    <property type="match status" value="1"/>
</dbReference>
<dbReference type="PANTHER" id="PTHR23342:SF0">
    <property type="entry name" value="N-ACETYLGLUTAMATE SYNTHASE, MITOCHONDRIAL"/>
    <property type="match status" value="1"/>
</dbReference>
<sequence length="249" mass="26142">MIVKYGGNAMKNVELRRTVAHELAALCREHSLVVVHGGGPVIERELERRGLRSEFVRGLRVTTPEAMHVIEMALGQLNKELSYEIGSAVGLMGHDSNLLVAEPLGGELGRVGKIVSVNAELLRKLLSVGLTPVVGCVAVDKRGAALNINADTVAGAVAGALREGVIFLTDVDGVYRHFPDAASLVEQLSREEAEEGIAEGWIGGGMIPKVRAALDALRRGAAYATIASGMQAGVLERAAAGQAGTRVVP</sequence>
<comment type="catalytic activity">
    <reaction evidence="8 9">
        <text>N-acetyl-L-glutamate + ATP = N-acetyl-L-glutamyl 5-phosphate + ADP</text>
        <dbReference type="Rhea" id="RHEA:14629"/>
        <dbReference type="ChEBI" id="CHEBI:30616"/>
        <dbReference type="ChEBI" id="CHEBI:44337"/>
        <dbReference type="ChEBI" id="CHEBI:57936"/>
        <dbReference type="ChEBI" id="CHEBI:456216"/>
        <dbReference type="EC" id="2.7.2.8"/>
    </reaction>
</comment>
<dbReference type="GO" id="GO:0005524">
    <property type="term" value="F:ATP binding"/>
    <property type="evidence" value="ECO:0007669"/>
    <property type="project" value="UniProtKB-UniRule"/>
</dbReference>
<dbReference type="InterPro" id="IPR036393">
    <property type="entry name" value="AceGlu_kinase-like_sf"/>
</dbReference>
<evidence type="ECO:0000256" key="9">
    <source>
        <dbReference type="HAMAP-Rule" id="MF_00082"/>
    </source>
</evidence>
<dbReference type="AlphaFoldDB" id="A0A3G8YK67"/>
<dbReference type="EMBL" id="CP034183">
    <property type="protein sequence ID" value="AZI42924.1"/>
    <property type="molecule type" value="Genomic_DNA"/>
</dbReference>
<evidence type="ECO:0000256" key="1">
    <source>
        <dbReference type="ARBA" id="ARBA00004828"/>
    </source>
</evidence>
<dbReference type="InterPro" id="IPR001048">
    <property type="entry name" value="Asp/Glu/Uridylate_kinase"/>
</dbReference>
<evidence type="ECO:0000313" key="11">
    <source>
        <dbReference type="EMBL" id="AZI42924.1"/>
    </source>
</evidence>
<feature type="site" description="Transition state stabilizer" evidence="9">
    <location>
        <position position="4"/>
    </location>
</feature>
<feature type="site" description="Transition state stabilizer" evidence="9">
    <location>
        <position position="209"/>
    </location>
</feature>
<protein>
    <recommendedName>
        <fullName evidence="9">Acetylglutamate kinase</fullName>
        <ecNumber evidence="9">2.7.2.8</ecNumber>
    </recommendedName>
    <alternativeName>
        <fullName evidence="9">N-acetyl-L-glutamate 5-phosphotransferase</fullName>
    </alternativeName>
    <alternativeName>
        <fullName evidence="9">NAG kinase</fullName>
        <shortName evidence="9">NAGK</shortName>
    </alternativeName>
</protein>
<feature type="binding site" evidence="9">
    <location>
        <position position="147"/>
    </location>
    <ligand>
        <name>substrate</name>
    </ligand>
</feature>